<gene>
    <name evidence="2" type="ORF">PVAP13_6NG095500</name>
</gene>
<name>A0A8T0QX98_PANVG</name>
<evidence type="ECO:0000256" key="1">
    <source>
        <dbReference type="SAM" id="MobiDB-lite"/>
    </source>
</evidence>
<proteinExistence type="predicted"/>
<organism evidence="2 3">
    <name type="scientific">Panicum virgatum</name>
    <name type="common">Blackwell switchgrass</name>
    <dbReference type="NCBI Taxonomy" id="38727"/>
    <lineage>
        <taxon>Eukaryota</taxon>
        <taxon>Viridiplantae</taxon>
        <taxon>Streptophyta</taxon>
        <taxon>Embryophyta</taxon>
        <taxon>Tracheophyta</taxon>
        <taxon>Spermatophyta</taxon>
        <taxon>Magnoliopsida</taxon>
        <taxon>Liliopsida</taxon>
        <taxon>Poales</taxon>
        <taxon>Poaceae</taxon>
        <taxon>PACMAD clade</taxon>
        <taxon>Panicoideae</taxon>
        <taxon>Panicodae</taxon>
        <taxon>Paniceae</taxon>
        <taxon>Panicinae</taxon>
        <taxon>Panicum</taxon>
        <taxon>Panicum sect. Hiantes</taxon>
    </lineage>
</organism>
<feature type="region of interest" description="Disordered" evidence="1">
    <location>
        <begin position="69"/>
        <end position="88"/>
    </location>
</feature>
<keyword evidence="3" id="KW-1185">Reference proteome</keyword>
<accession>A0A8T0QX98</accession>
<dbReference type="EMBL" id="CM029048">
    <property type="protein sequence ID" value="KAG2577680.1"/>
    <property type="molecule type" value="Genomic_DNA"/>
</dbReference>
<sequence length="106" mass="11052">MLAGAARLRTMAKPRPWHATMTLAARHVGCARRWLLPSGQGGAREMEEGEVALGGIAGRGAAARVLHGRGGREGTTDDEECPGEDSVSGDSVGVAYHLEAFSALKL</sequence>
<dbReference type="AlphaFoldDB" id="A0A8T0QX98"/>
<protein>
    <submittedName>
        <fullName evidence="2">Uncharacterized protein</fullName>
    </submittedName>
</protein>
<comment type="caution">
    <text evidence="2">The sequence shown here is derived from an EMBL/GenBank/DDBJ whole genome shotgun (WGS) entry which is preliminary data.</text>
</comment>
<dbReference type="Proteomes" id="UP000823388">
    <property type="component" value="Chromosome 6N"/>
</dbReference>
<evidence type="ECO:0000313" key="2">
    <source>
        <dbReference type="EMBL" id="KAG2577680.1"/>
    </source>
</evidence>
<reference evidence="2" key="1">
    <citation type="submission" date="2020-05" db="EMBL/GenBank/DDBJ databases">
        <title>WGS assembly of Panicum virgatum.</title>
        <authorList>
            <person name="Lovell J.T."/>
            <person name="Jenkins J."/>
            <person name="Shu S."/>
            <person name="Juenger T.E."/>
            <person name="Schmutz J."/>
        </authorList>
    </citation>
    <scope>NUCLEOTIDE SEQUENCE</scope>
    <source>
        <strain evidence="2">AP13</strain>
    </source>
</reference>
<evidence type="ECO:0000313" key="3">
    <source>
        <dbReference type="Proteomes" id="UP000823388"/>
    </source>
</evidence>